<protein>
    <submittedName>
        <fullName evidence="1">Uncharacterized protein</fullName>
    </submittedName>
</protein>
<dbReference type="EMBL" id="CM029046">
    <property type="protein sequence ID" value="KAG2589616.1"/>
    <property type="molecule type" value="Genomic_DNA"/>
</dbReference>
<dbReference type="AlphaFoldDB" id="A0A8T0RYD0"/>
<dbReference type="Proteomes" id="UP000823388">
    <property type="component" value="Chromosome 5N"/>
</dbReference>
<keyword evidence="2" id="KW-1185">Reference proteome</keyword>
<gene>
    <name evidence="1" type="ORF">PVAP13_5NG376181</name>
</gene>
<organism evidence="1 2">
    <name type="scientific">Panicum virgatum</name>
    <name type="common">Blackwell switchgrass</name>
    <dbReference type="NCBI Taxonomy" id="38727"/>
    <lineage>
        <taxon>Eukaryota</taxon>
        <taxon>Viridiplantae</taxon>
        <taxon>Streptophyta</taxon>
        <taxon>Embryophyta</taxon>
        <taxon>Tracheophyta</taxon>
        <taxon>Spermatophyta</taxon>
        <taxon>Magnoliopsida</taxon>
        <taxon>Liliopsida</taxon>
        <taxon>Poales</taxon>
        <taxon>Poaceae</taxon>
        <taxon>PACMAD clade</taxon>
        <taxon>Panicoideae</taxon>
        <taxon>Panicodae</taxon>
        <taxon>Paniceae</taxon>
        <taxon>Panicinae</taxon>
        <taxon>Panicum</taxon>
        <taxon>Panicum sect. Hiantes</taxon>
    </lineage>
</organism>
<comment type="caution">
    <text evidence="1">The sequence shown here is derived from an EMBL/GenBank/DDBJ whole genome shotgun (WGS) entry which is preliminary data.</text>
</comment>
<evidence type="ECO:0000313" key="1">
    <source>
        <dbReference type="EMBL" id="KAG2589616.1"/>
    </source>
</evidence>
<reference evidence="1" key="1">
    <citation type="submission" date="2020-05" db="EMBL/GenBank/DDBJ databases">
        <title>WGS assembly of Panicum virgatum.</title>
        <authorList>
            <person name="Lovell J.T."/>
            <person name="Jenkins J."/>
            <person name="Shu S."/>
            <person name="Juenger T.E."/>
            <person name="Schmutz J."/>
        </authorList>
    </citation>
    <scope>NUCLEOTIDE SEQUENCE</scope>
    <source>
        <strain evidence="1">AP13</strain>
    </source>
</reference>
<accession>A0A8T0RYD0</accession>
<proteinExistence type="predicted"/>
<evidence type="ECO:0000313" key="2">
    <source>
        <dbReference type="Proteomes" id="UP000823388"/>
    </source>
</evidence>
<name>A0A8T0RYD0_PANVG</name>
<sequence length="66" mass="7304">MQSRQPLKACWKHMELLNTTRSYPSGLGEHGGKVAAIVNKRTAQELHRVAASRATLQYHGSGDIFV</sequence>